<gene>
    <name evidence="17" type="ORF">B8A44_01410</name>
    <name evidence="16" type="ORF">BWX42_07275</name>
</gene>
<dbReference type="Gene3D" id="3.30.565.10">
    <property type="entry name" value="Histidine kinase-like ATPase, C-terminal domain"/>
    <property type="match status" value="1"/>
</dbReference>
<evidence type="ECO:0000256" key="4">
    <source>
        <dbReference type="ARBA" id="ARBA00022475"/>
    </source>
</evidence>
<reference evidence="16 18" key="1">
    <citation type="submission" date="2017-01" db="EMBL/GenBank/DDBJ databases">
        <title>Complete Genome Sequence of Dolosigranulum pigrum isolated from a Patient with interstitial lung disease.</title>
        <authorList>
            <person name="Mukhopadhyay R."/>
            <person name="Joaquin J."/>
            <person name="Hogue R."/>
            <person name="Fitzgerald S."/>
            <person name="Jospin G."/>
            <person name="Eisen J.A."/>
            <person name="Chaturvedi V."/>
        </authorList>
    </citation>
    <scope>NUCLEOTIDE SEQUENCE [LARGE SCALE GENOMIC DNA]</scope>
    <source>
        <strain evidence="16 18">15S00348</strain>
    </source>
</reference>
<evidence type="ECO:0000256" key="13">
    <source>
        <dbReference type="ARBA" id="ARBA00023136"/>
    </source>
</evidence>
<evidence type="ECO:0000256" key="2">
    <source>
        <dbReference type="ARBA" id="ARBA00004651"/>
    </source>
</evidence>
<feature type="transmembrane region" description="Helical" evidence="14">
    <location>
        <begin position="87"/>
        <end position="115"/>
    </location>
</feature>
<dbReference type="RefSeq" id="WP_077862960.1">
    <property type="nucleotide sequence ID" value="NZ_CALFGV010000014.1"/>
</dbReference>
<dbReference type="InterPro" id="IPR003594">
    <property type="entry name" value="HATPase_dom"/>
</dbReference>
<keyword evidence="6" id="KW-0808">Transferase</keyword>
<evidence type="ECO:0000313" key="17">
    <source>
        <dbReference type="EMBL" id="RAN64878.1"/>
    </source>
</evidence>
<proteinExistence type="predicted"/>
<comment type="catalytic activity">
    <reaction evidence="1">
        <text>ATP + protein L-histidine = ADP + protein N-phospho-L-histidine.</text>
        <dbReference type="EC" id="2.7.13.3"/>
    </reaction>
</comment>
<dbReference type="InterPro" id="IPR011620">
    <property type="entry name" value="Sig_transdc_His_kinase_LytS_TM"/>
</dbReference>
<dbReference type="Pfam" id="PF06580">
    <property type="entry name" value="His_kinase"/>
    <property type="match status" value="1"/>
</dbReference>
<dbReference type="Proteomes" id="UP000249099">
    <property type="component" value="Unassembled WGS sequence"/>
</dbReference>
<evidence type="ECO:0000256" key="1">
    <source>
        <dbReference type="ARBA" id="ARBA00000085"/>
    </source>
</evidence>
<dbReference type="PANTHER" id="PTHR34220">
    <property type="entry name" value="SENSOR HISTIDINE KINASE YPDA"/>
    <property type="match status" value="1"/>
</dbReference>
<reference evidence="17 19" key="2">
    <citation type="submission" date="2017-03" db="EMBL/GenBank/DDBJ databases">
        <title>wgs assembly of Dolosigranulum pigrum KPL CDC strains.</title>
        <authorList>
            <person name="Brugger S.D."/>
            <person name="Pettigrew M."/>
            <person name="Kong Y."/>
            <person name="Lemon K.P."/>
        </authorList>
    </citation>
    <scope>NUCLEOTIDE SEQUENCE [LARGE SCALE GENOMIC DNA]</scope>
    <source>
        <strain evidence="17 19">KPL1931_CDC4294-98</strain>
    </source>
</reference>
<dbReference type="EMBL" id="MUYF01000003">
    <property type="protein sequence ID" value="OOL81521.1"/>
    <property type="molecule type" value="Genomic_DNA"/>
</dbReference>
<feature type="domain" description="Histidine kinase/HSP90-like ATPase" evidence="15">
    <location>
        <begin position="471"/>
        <end position="578"/>
    </location>
</feature>
<evidence type="ECO:0000256" key="11">
    <source>
        <dbReference type="ARBA" id="ARBA00022989"/>
    </source>
</evidence>
<dbReference type="Gene3D" id="3.30.450.40">
    <property type="match status" value="1"/>
</dbReference>
<evidence type="ECO:0000256" key="10">
    <source>
        <dbReference type="ARBA" id="ARBA00022840"/>
    </source>
</evidence>
<evidence type="ECO:0000256" key="6">
    <source>
        <dbReference type="ARBA" id="ARBA00022679"/>
    </source>
</evidence>
<dbReference type="PANTHER" id="PTHR34220:SF7">
    <property type="entry name" value="SENSOR HISTIDINE KINASE YPDA"/>
    <property type="match status" value="1"/>
</dbReference>
<keyword evidence="13 14" id="KW-0472">Membrane</keyword>
<sequence length="581" mass="63888">MLQLFLHMIERLGMIILIAYLLVQTRLFKHILAKRDQWSVKVQLILIFSVFALLSNLNGVEVSSGEIVVGNLLTSLSPGSSLANTRALTIGISGLIGGPVVGVSVGLISSLFRFIQGGLDPIVYVISSVLIGGVSGGIGYVLAKEGKLPSVAMGSLLGALFESIQMVIILAFSHNFWDAWELVQFIFWPMMLINSLGMAIFLSFIQSTRMKEVQDRAVQTHDVLRLANATLPYFRQGLKTTPCMQAAQEILNYIQVSAVSITDTKEVIAHVGAGSDHHKPGRQILTEMSTGVLETRQVKIARDQEEIGCPHHHCPLEAAIVVPLMTRKGIVGTLKLYFTDAQDLTYIEKNLAEGLGNIFSTQIELGNSETEARLLQDAEIKSLQAQINPHFLFNAMNTISAMIRIDSEKARELLLKLSGYFRANIAGARSNLISLDQELSHVNAYTTLETTRFPDRYTINITVGSGLDDLLVPPFIIQVLVENAFKHAFAERKTENIIDISVQAADDQATIRVQDNGIGINSEKLDQVGKEAVYSDSGTGSALMNLNKRLVHLFGKEARLRFSVEQGTTIYCHIPMKKRGD</sequence>
<evidence type="ECO:0000256" key="5">
    <source>
        <dbReference type="ARBA" id="ARBA00022553"/>
    </source>
</evidence>
<keyword evidence="11 14" id="KW-1133">Transmembrane helix</keyword>
<evidence type="ECO:0000313" key="16">
    <source>
        <dbReference type="EMBL" id="OOL81521.1"/>
    </source>
</evidence>
<evidence type="ECO:0000256" key="14">
    <source>
        <dbReference type="SAM" id="Phobius"/>
    </source>
</evidence>
<dbReference type="GO" id="GO:0005524">
    <property type="term" value="F:ATP binding"/>
    <property type="evidence" value="ECO:0007669"/>
    <property type="project" value="UniProtKB-KW"/>
</dbReference>
<dbReference type="SUPFAM" id="SSF55781">
    <property type="entry name" value="GAF domain-like"/>
    <property type="match status" value="1"/>
</dbReference>
<feature type="transmembrane region" description="Helical" evidence="14">
    <location>
        <begin position="185"/>
        <end position="205"/>
    </location>
</feature>
<keyword evidence="8" id="KW-0547">Nucleotide-binding</keyword>
<evidence type="ECO:0000256" key="7">
    <source>
        <dbReference type="ARBA" id="ARBA00022692"/>
    </source>
</evidence>
<dbReference type="Pfam" id="PF07694">
    <property type="entry name" value="5TM-5TMR_LYT"/>
    <property type="match status" value="1"/>
</dbReference>
<evidence type="ECO:0000313" key="18">
    <source>
        <dbReference type="Proteomes" id="UP000190409"/>
    </source>
</evidence>
<dbReference type="Proteomes" id="UP000190409">
    <property type="component" value="Unassembled WGS sequence"/>
</dbReference>
<keyword evidence="4" id="KW-1003">Cell membrane</keyword>
<dbReference type="AlphaFoldDB" id="A0A1S8KPQ1"/>
<dbReference type="GO" id="GO:0005886">
    <property type="term" value="C:plasma membrane"/>
    <property type="evidence" value="ECO:0007669"/>
    <property type="project" value="UniProtKB-SubCell"/>
</dbReference>
<dbReference type="InterPro" id="IPR010559">
    <property type="entry name" value="Sig_transdc_His_kin_internal"/>
</dbReference>
<dbReference type="EMBL" id="NAQV01000004">
    <property type="protein sequence ID" value="RAN64878.1"/>
    <property type="molecule type" value="Genomic_DNA"/>
</dbReference>
<evidence type="ECO:0000256" key="3">
    <source>
        <dbReference type="ARBA" id="ARBA00012438"/>
    </source>
</evidence>
<dbReference type="GO" id="GO:0000155">
    <property type="term" value="F:phosphorelay sensor kinase activity"/>
    <property type="evidence" value="ECO:0007669"/>
    <property type="project" value="InterPro"/>
</dbReference>
<feature type="transmembrane region" description="Helical" evidence="14">
    <location>
        <begin position="12"/>
        <end position="32"/>
    </location>
</feature>
<dbReference type="SUPFAM" id="SSF55874">
    <property type="entry name" value="ATPase domain of HSP90 chaperone/DNA topoisomerase II/histidine kinase"/>
    <property type="match status" value="1"/>
</dbReference>
<name>A0A1S8KPQ1_9LACT</name>
<dbReference type="InterPro" id="IPR050640">
    <property type="entry name" value="Bact_2-comp_sensor_kinase"/>
</dbReference>
<feature type="transmembrane region" description="Helical" evidence="14">
    <location>
        <begin position="155"/>
        <end position="173"/>
    </location>
</feature>
<organism evidence="16 18">
    <name type="scientific">Dolosigranulum pigrum</name>
    <dbReference type="NCBI Taxonomy" id="29394"/>
    <lineage>
        <taxon>Bacteria</taxon>
        <taxon>Bacillati</taxon>
        <taxon>Bacillota</taxon>
        <taxon>Bacilli</taxon>
        <taxon>Lactobacillales</taxon>
        <taxon>Carnobacteriaceae</taxon>
        <taxon>Dolosigranulum</taxon>
    </lineage>
</organism>
<keyword evidence="12" id="KW-0902">Two-component regulatory system</keyword>
<evidence type="ECO:0000256" key="12">
    <source>
        <dbReference type="ARBA" id="ARBA00023012"/>
    </source>
</evidence>
<dbReference type="Pfam" id="PF02518">
    <property type="entry name" value="HATPase_c"/>
    <property type="match status" value="1"/>
</dbReference>
<keyword evidence="10" id="KW-0067">ATP-binding</keyword>
<evidence type="ECO:0000259" key="15">
    <source>
        <dbReference type="SMART" id="SM00387"/>
    </source>
</evidence>
<dbReference type="InterPro" id="IPR036890">
    <property type="entry name" value="HATPase_C_sf"/>
</dbReference>
<keyword evidence="5" id="KW-0597">Phosphoprotein</keyword>
<dbReference type="GO" id="GO:0071555">
    <property type="term" value="P:cell wall organization"/>
    <property type="evidence" value="ECO:0007669"/>
    <property type="project" value="InterPro"/>
</dbReference>
<comment type="caution">
    <text evidence="16">The sequence shown here is derived from an EMBL/GenBank/DDBJ whole genome shotgun (WGS) entry which is preliminary data.</text>
</comment>
<accession>A0A1S8KPQ1</accession>
<keyword evidence="7 14" id="KW-0812">Transmembrane</keyword>
<comment type="subcellular location">
    <subcellularLocation>
        <location evidence="2">Cell membrane</location>
        <topology evidence="2">Multi-pass membrane protein</topology>
    </subcellularLocation>
</comment>
<evidence type="ECO:0000313" key="19">
    <source>
        <dbReference type="Proteomes" id="UP000249099"/>
    </source>
</evidence>
<keyword evidence="9 16" id="KW-0418">Kinase</keyword>
<dbReference type="EC" id="2.7.13.3" evidence="3"/>
<dbReference type="SMART" id="SM00387">
    <property type="entry name" value="HATPase_c"/>
    <property type="match status" value="1"/>
</dbReference>
<evidence type="ECO:0000256" key="9">
    <source>
        <dbReference type="ARBA" id="ARBA00022777"/>
    </source>
</evidence>
<protein>
    <recommendedName>
        <fullName evidence="3">histidine kinase</fullName>
        <ecNumber evidence="3">2.7.13.3</ecNumber>
    </recommendedName>
</protein>
<feature type="transmembrane region" description="Helical" evidence="14">
    <location>
        <begin position="121"/>
        <end position="143"/>
    </location>
</feature>
<evidence type="ECO:0000256" key="8">
    <source>
        <dbReference type="ARBA" id="ARBA00022741"/>
    </source>
</evidence>
<dbReference type="InterPro" id="IPR029016">
    <property type="entry name" value="GAF-like_dom_sf"/>
</dbReference>